<dbReference type="GeneID" id="85497298"/>
<dbReference type="GO" id="GO:0050661">
    <property type="term" value="F:NADP binding"/>
    <property type="evidence" value="ECO:0007669"/>
    <property type="project" value="InterPro"/>
</dbReference>
<dbReference type="Gene3D" id="3.20.20.70">
    <property type="entry name" value="Aldolase class I"/>
    <property type="match status" value="1"/>
</dbReference>
<dbReference type="InterPro" id="IPR044152">
    <property type="entry name" value="YqjM-like"/>
</dbReference>
<dbReference type="CDD" id="cd02932">
    <property type="entry name" value="OYE_YqiM_FMN"/>
    <property type="match status" value="1"/>
</dbReference>
<dbReference type="PANTHER" id="PTHR43303:SF4">
    <property type="entry name" value="NADPH DEHYDROGENASE C23G7.10C-RELATED"/>
    <property type="match status" value="1"/>
</dbReference>
<evidence type="ECO:0000256" key="5">
    <source>
        <dbReference type="ARBA" id="ARBA00023002"/>
    </source>
</evidence>
<keyword evidence="2" id="KW-0285">Flavoprotein</keyword>
<keyword evidence="5" id="KW-0560">Oxidoreductase</keyword>
<dbReference type="GO" id="GO:0003959">
    <property type="term" value="F:NADPH dehydrogenase activity"/>
    <property type="evidence" value="ECO:0007669"/>
    <property type="project" value="InterPro"/>
</dbReference>
<dbReference type="Proteomes" id="UP001233271">
    <property type="component" value="Chromosome 5"/>
</dbReference>
<sequence>METPNTRARRKRERELEAGSGVGWRLDGGLRNELLGQVVEDPLPLPTPTQRAPPIGSLSFTGDRPALKRSRRLVSHSLSVPSPASSERTKLDELLDRFLDQSSQSAATLQTPLSRASTACTKAGSTGRSLPSAGRSAQSRILADRTNARPVAASTSLPYSKGSAIPLRATKSAPRSVANLVEVEERPRPRRAQPPRPEAPSPLAPLHHIANMTTNARPSNPPNTNPPFAPFKSEAADYPTFLPKQPEQIGALASVKRFPQNKKVPKLFEPITIRGVTWPNRMWVAPMCMYSSDYGKATDFHFVHHGTMALRGWGSLMFEATAILPEGRISPEDMGIWSDEHIAPLKRVVDFVHANGAKIGIQIAHAGRKASTLSPWVQRKGQDEGWTGGEVATDEANGWAKDVVGASAISFDPATNPHPSEASLEYLEHVKEAYKAATKRVKAAGFDFIEIHGAHGYFLHNFYSPLSNKRTDQYGGSFENRTRLGLEITKIIRDNWDGPLLYRVSASDWLEEVEGPEKDANGEWRWWGLEQTTMYAKLLRDAGVDLLDVSSGGNDPRGKFKVGPGYQVNFAEHLKKNVPGLLIGAVGLITTPQKAEEILEKGQADVVLFGREVLRHVDFPLRAAEHLGAAANPAGQYERAWSRMLSTVPRT</sequence>
<feature type="compositionally biased region" description="Pro residues" evidence="6">
    <location>
        <begin position="219"/>
        <end position="229"/>
    </location>
</feature>
<evidence type="ECO:0000313" key="8">
    <source>
        <dbReference type="EMBL" id="BEI93428.1"/>
    </source>
</evidence>
<feature type="region of interest" description="Disordered" evidence="6">
    <location>
        <begin position="41"/>
        <end position="66"/>
    </location>
</feature>
<dbReference type="EMBL" id="AP028216">
    <property type="protein sequence ID" value="BEI93428.1"/>
    <property type="molecule type" value="Genomic_DNA"/>
</dbReference>
<feature type="compositionally biased region" description="Polar residues" evidence="6">
    <location>
        <begin position="106"/>
        <end position="139"/>
    </location>
</feature>
<feature type="compositionally biased region" description="Pro residues" evidence="6">
    <location>
        <begin position="194"/>
        <end position="203"/>
    </location>
</feature>
<comment type="cofactor">
    <cofactor evidence="1">
        <name>FMN</name>
        <dbReference type="ChEBI" id="CHEBI:58210"/>
    </cofactor>
</comment>
<proteinExistence type="predicted"/>
<feature type="region of interest" description="Disordered" evidence="6">
    <location>
        <begin position="106"/>
        <end position="234"/>
    </location>
</feature>
<feature type="region of interest" description="Disordered" evidence="6">
    <location>
        <begin position="1"/>
        <end position="22"/>
    </location>
</feature>
<evidence type="ECO:0000256" key="6">
    <source>
        <dbReference type="SAM" id="MobiDB-lite"/>
    </source>
</evidence>
<keyword evidence="3" id="KW-0288">FMN</keyword>
<dbReference type="GO" id="GO:0010181">
    <property type="term" value="F:FMN binding"/>
    <property type="evidence" value="ECO:0007669"/>
    <property type="project" value="InterPro"/>
</dbReference>
<keyword evidence="4" id="KW-0521">NADP</keyword>
<dbReference type="AlphaFoldDB" id="A0AA48L7K7"/>
<dbReference type="KEGG" id="ccac:CcaHIS019_0510560"/>
<gene>
    <name evidence="8" type="ORF">CcaverHIS019_0510560</name>
</gene>
<dbReference type="InterPro" id="IPR013785">
    <property type="entry name" value="Aldolase_TIM"/>
</dbReference>
<dbReference type="InterPro" id="IPR001155">
    <property type="entry name" value="OxRdtase_FMN_N"/>
</dbReference>
<reference evidence="8" key="1">
    <citation type="journal article" date="2023" name="BMC Genomics">
        <title>Chromosome-level genome assemblies of Cutaneotrichosporon spp. (Trichosporonales, Basidiomycota) reveal imbalanced evolution between nucleotide sequences and chromosome synteny.</title>
        <authorList>
            <person name="Kobayashi Y."/>
            <person name="Kayamori A."/>
            <person name="Aoki K."/>
            <person name="Shiwa Y."/>
            <person name="Matsutani M."/>
            <person name="Fujita N."/>
            <person name="Sugita T."/>
            <person name="Iwasaki W."/>
            <person name="Tanaka N."/>
            <person name="Takashima M."/>
        </authorList>
    </citation>
    <scope>NUCLEOTIDE SEQUENCE</scope>
    <source>
        <strain evidence="8">HIS019</strain>
    </source>
</reference>
<accession>A0AA48L7K7</accession>
<dbReference type="RefSeq" id="XP_060458693.1">
    <property type="nucleotide sequence ID" value="XM_060602284.1"/>
</dbReference>
<feature type="domain" description="NADH:flavin oxidoreductase/NADH oxidase N-terminal" evidence="7">
    <location>
        <begin position="266"/>
        <end position="627"/>
    </location>
</feature>
<evidence type="ECO:0000259" key="7">
    <source>
        <dbReference type="Pfam" id="PF00724"/>
    </source>
</evidence>
<evidence type="ECO:0000256" key="3">
    <source>
        <dbReference type="ARBA" id="ARBA00022643"/>
    </source>
</evidence>
<dbReference type="Pfam" id="PF00724">
    <property type="entry name" value="Oxidored_FMN"/>
    <property type="match status" value="1"/>
</dbReference>
<organism evidence="8 9">
    <name type="scientific">Cutaneotrichosporon cavernicola</name>
    <dbReference type="NCBI Taxonomy" id="279322"/>
    <lineage>
        <taxon>Eukaryota</taxon>
        <taxon>Fungi</taxon>
        <taxon>Dikarya</taxon>
        <taxon>Basidiomycota</taxon>
        <taxon>Agaricomycotina</taxon>
        <taxon>Tremellomycetes</taxon>
        <taxon>Trichosporonales</taxon>
        <taxon>Trichosporonaceae</taxon>
        <taxon>Cutaneotrichosporon</taxon>
    </lineage>
</organism>
<evidence type="ECO:0000256" key="1">
    <source>
        <dbReference type="ARBA" id="ARBA00001917"/>
    </source>
</evidence>
<protein>
    <recommendedName>
        <fullName evidence="7">NADH:flavin oxidoreductase/NADH oxidase N-terminal domain-containing protein</fullName>
    </recommendedName>
</protein>
<name>A0AA48L7K7_9TREE</name>
<dbReference type="PANTHER" id="PTHR43303">
    <property type="entry name" value="NADPH DEHYDROGENASE C23G7.10C-RELATED"/>
    <property type="match status" value="1"/>
</dbReference>
<evidence type="ECO:0000256" key="4">
    <source>
        <dbReference type="ARBA" id="ARBA00022857"/>
    </source>
</evidence>
<keyword evidence="9" id="KW-1185">Reference proteome</keyword>
<evidence type="ECO:0000256" key="2">
    <source>
        <dbReference type="ARBA" id="ARBA00022630"/>
    </source>
</evidence>
<evidence type="ECO:0000313" key="9">
    <source>
        <dbReference type="Proteomes" id="UP001233271"/>
    </source>
</evidence>
<dbReference type="SUPFAM" id="SSF51395">
    <property type="entry name" value="FMN-linked oxidoreductases"/>
    <property type="match status" value="1"/>
</dbReference>